<reference evidence="5" key="1">
    <citation type="journal article" date="2019" name="Int. J. Syst. Evol. Microbiol.">
        <title>The Global Catalogue of Microorganisms (GCM) 10K type strain sequencing project: providing services to taxonomists for standard genome sequencing and annotation.</title>
        <authorList>
            <consortium name="The Broad Institute Genomics Platform"/>
            <consortium name="The Broad Institute Genome Sequencing Center for Infectious Disease"/>
            <person name="Wu L."/>
            <person name="Ma J."/>
        </authorList>
    </citation>
    <scope>NUCLEOTIDE SEQUENCE [LARGE SCALE GENOMIC DNA]</scope>
    <source>
        <strain evidence="5">JCM 11136</strain>
    </source>
</reference>
<feature type="domain" description="Glycosyltransferase subfamily 4-like N-terminal" evidence="3">
    <location>
        <begin position="19"/>
        <end position="183"/>
    </location>
</feature>
<organism evidence="4 5">
    <name type="scientific">Nonomuraea longicatena</name>
    <dbReference type="NCBI Taxonomy" id="83682"/>
    <lineage>
        <taxon>Bacteria</taxon>
        <taxon>Bacillati</taxon>
        <taxon>Actinomycetota</taxon>
        <taxon>Actinomycetes</taxon>
        <taxon>Streptosporangiales</taxon>
        <taxon>Streptosporangiaceae</taxon>
        <taxon>Nonomuraea</taxon>
    </lineage>
</organism>
<keyword evidence="5" id="KW-1185">Reference proteome</keyword>
<dbReference type="Gene3D" id="3.40.50.2000">
    <property type="entry name" value="Glycogen Phosphorylase B"/>
    <property type="match status" value="2"/>
</dbReference>
<accession>A0ABP4BNU5</accession>
<name>A0ABP4BNU5_9ACTN</name>
<evidence type="ECO:0000313" key="5">
    <source>
        <dbReference type="Proteomes" id="UP001501578"/>
    </source>
</evidence>
<evidence type="ECO:0000256" key="2">
    <source>
        <dbReference type="ARBA" id="ARBA00022679"/>
    </source>
</evidence>
<keyword evidence="1" id="KW-0328">Glycosyltransferase</keyword>
<gene>
    <name evidence="4" type="ORF">GCM10009560_74350</name>
</gene>
<keyword evidence="2" id="KW-0808">Transferase</keyword>
<dbReference type="Pfam" id="PF13692">
    <property type="entry name" value="Glyco_trans_1_4"/>
    <property type="match status" value="1"/>
</dbReference>
<dbReference type="PANTHER" id="PTHR12526">
    <property type="entry name" value="GLYCOSYLTRANSFERASE"/>
    <property type="match status" value="1"/>
</dbReference>
<proteinExistence type="predicted"/>
<dbReference type="SUPFAM" id="SSF53756">
    <property type="entry name" value="UDP-Glycosyltransferase/glycogen phosphorylase"/>
    <property type="match status" value="1"/>
</dbReference>
<dbReference type="CDD" id="cd03794">
    <property type="entry name" value="GT4_WbuB-like"/>
    <property type="match status" value="1"/>
</dbReference>
<comment type="caution">
    <text evidence="4">The sequence shown here is derived from an EMBL/GenBank/DDBJ whole genome shotgun (WGS) entry which is preliminary data.</text>
</comment>
<dbReference type="RefSeq" id="WP_343955010.1">
    <property type="nucleotide sequence ID" value="NZ_BAAAHQ010000054.1"/>
</dbReference>
<dbReference type="EMBL" id="BAAAHQ010000054">
    <property type="protein sequence ID" value="GAA0952522.1"/>
    <property type="molecule type" value="Genomic_DNA"/>
</dbReference>
<dbReference type="Proteomes" id="UP001501578">
    <property type="component" value="Unassembled WGS sequence"/>
</dbReference>
<dbReference type="PANTHER" id="PTHR12526:SF624">
    <property type="entry name" value="BLR6297 PROTEIN"/>
    <property type="match status" value="1"/>
</dbReference>
<protein>
    <submittedName>
        <fullName evidence="4">Glycosyltransferase family 4 protein</fullName>
    </submittedName>
</protein>
<evidence type="ECO:0000313" key="4">
    <source>
        <dbReference type="EMBL" id="GAA0952522.1"/>
    </source>
</evidence>
<dbReference type="InterPro" id="IPR028098">
    <property type="entry name" value="Glyco_trans_4-like_N"/>
</dbReference>
<dbReference type="Pfam" id="PF13579">
    <property type="entry name" value="Glyco_trans_4_4"/>
    <property type="match status" value="1"/>
</dbReference>
<evidence type="ECO:0000256" key="1">
    <source>
        <dbReference type="ARBA" id="ARBA00022676"/>
    </source>
</evidence>
<evidence type="ECO:0000259" key="3">
    <source>
        <dbReference type="Pfam" id="PF13579"/>
    </source>
</evidence>
<sequence length="393" mass="44457">MAGRRALILVENLSVPMDRRVWQESTTLREAGWEVHVICPQGTKQDTEPFALVDGIAIHRYPLRAATGGPLGYLREYGTALWHTFRLARRVGPVDVIHGCNPPDFFHLVAKFRPKARYIFDQHDLIPELYLSRFGRGKDFLYRLVCRLERATYRQADVVIATNESYRRVALSRGRKRPEDVFVVRSAPVVERFHQVPPEPELKRGKPYMLCYLGVMGPQDGVDYALRALAKLRDEQGRTDWHAVFVGGGDTFESMRALSRSLRLDDVVEFTGRIPDADLLRYLSTADVCLAPDPLNPLNDVSTMNKIMEYMAMARPIVSFDLREARVSAGEAAWYAPPNDESEFAKLVGLLLDDPEERRRMGEIGQARVSGPLSWTNSRTALLAAYEAAVARP</sequence>